<proteinExistence type="predicted"/>
<feature type="domain" description="BTB" evidence="1">
    <location>
        <begin position="18"/>
        <end position="118"/>
    </location>
</feature>
<evidence type="ECO:0000313" key="2">
    <source>
        <dbReference type="EMBL" id="CAB3363009.1"/>
    </source>
</evidence>
<comment type="caution">
    <text evidence="2">The sequence shown here is derived from an EMBL/GenBank/DDBJ whole genome shotgun (WGS) entry which is preliminary data.</text>
</comment>
<dbReference type="EMBL" id="CADEPI010000010">
    <property type="protein sequence ID" value="CAB3363009.1"/>
    <property type="molecule type" value="Genomic_DNA"/>
</dbReference>
<gene>
    <name evidence="2" type="ORF">CLODIP_2_CD15509</name>
</gene>
<protein>
    <recommendedName>
        <fullName evidence="1">BTB domain-containing protein</fullName>
    </recommendedName>
</protein>
<name>A0A8S1CCD9_9INSE</name>
<dbReference type="SUPFAM" id="SSF54695">
    <property type="entry name" value="POZ domain"/>
    <property type="match status" value="1"/>
</dbReference>
<dbReference type="InterPro" id="IPR011333">
    <property type="entry name" value="SKP1/BTB/POZ_sf"/>
</dbReference>
<evidence type="ECO:0000313" key="3">
    <source>
        <dbReference type="Proteomes" id="UP000494165"/>
    </source>
</evidence>
<dbReference type="InterPro" id="IPR000210">
    <property type="entry name" value="BTB/POZ_dom"/>
</dbReference>
<accession>A0A8S1CCD9</accession>
<dbReference type="OrthoDB" id="7963723at2759"/>
<sequence>MSCDQFSTKMEILELIEDCSFRVGRPGEFPQTIYADSSVLIEKGTDFRRMFENKELNNLRKPIEVINIQPHIFRKLIGYLNLELPNLRGEEWNDLVVLQLAAQQYGIDTLEKLCIQRLELDLRVENEWEAFDTSMQCEEVRVMCARILVFGLAHKGVHGSSEFSDHEHVADAYPIPQSRPS</sequence>
<keyword evidence="3" id="KW-1185">Reference proteome</keyword>
<organism evidence="2 3">
    <name type="scientific">Cloeon dipterum</name>
    <dbReference type="NCBI Taxonomy" id="197152"/>
    <lineage>
        <taxon>Eukaryota</taxon>
        <taxon>Metazoa</taxon>
        <taxon>Ecdysozoa</taxon>
        <taxon>Arthropoda</taxon>
        <taxon>Hexapoda</taxon>
        <taxon>Insecta</taxon>
        <taxon>Pterygota</taxon>
        <taxon>Palaeoptera</taxon>
        <taxon>Ephemeroptera</taxon>
        <taxon>Pisciforma</taxon>
        <taxon>Baetidae</taxon>
        <taxon>Cloeon</taxon>
    </lineage>
</organism>
<evidence type="ECO:0000259" key="1">
    <source>
        <dbReference type="Pfam" id="PF00651"/>
    </source>
</evidence>
<reference evidence="2 3" key="1">
    <citation type="submission" date="2020-04" db="EMBL/GenBank/DDBJ databases">
        <authorList>
            <person name="Alioto T."/>
            <person name="Alioto T."/>
            <person name="Gomez Garrido J."/>
        </authorList>
    </citation>
    <scope>NUCLEOTIDE SEQUENCE [LARGE SCALE GENOMIC DNA]</scope>
</reference>
<dbReference type="Pfam" id="PF00651">
    <property type="entry name" value="BTB"/>
    <property type="match status" value="1"/>
</dbReference>
<dbReference type="Gene3D" id="3.30.710.10">
    <property type="entry name" value="Potassium Channel Kv1.1, Chain A"/>
    <property type="match status" value="1"/>
</dbReference>
<dbReference type="AlphaFoldDB" id="A0A8S1CCD9"/>
<dbReference type="Proteomes" id="UP000494165">
    <property type="component" value="Unassembled WGS sequence"/>
</dbReference>